<accession>A0A1B7NAZ2</accession>
<keyword evidence="2" id="KW-1185">Reference proteome</keyword>
<name>A0A1B7NAZ2_9AGAM</name>
<sequence>MVIRDWWRTQMEVNTVSFYENRCNQGIVERWFNDGFNIQIGARTTHPDAHSAGFRTPSFAIPVSESVDFHRLLLASVVRTADMYFLRKLSQAQHI</sequence>
<reference evidence="1 2" key="1">
    <citation type="submission" date="2016-06" db="EMBL/GenBank/DDBJ databases">
        <title>Comparative genomics of the ectomycorrhizal sister species Rhizopogon vinicolor and Rhizopogon vesiculosus (Basidiomycota: Boletales) reveals a divergence of the mating type B locus.</title>
        <authorList>
            <consortium name="DOE Joint Genome Institute"/>
            <person name="Mujic A.B."/>
            <person name="Kuo A."/>
            <person name="Tritt A."/>
            <person name="Lipzen A."/>
            <person name="Chen C."/>
            <person name="Johnson J."/>
            <person name="Sharma A."/>
            <person name="Barry K."/>
            <person name="Grigoriev I.V."/>
            <person name="Spatafora J.W."/>
        </authorList>
    </citation>
    <scope>NUCLEOTIDE SEQUENCE [LARGE SCALE GENOMIC DNA]</scope>
    <source>
        <strain evidence="1 2">AM-OR11-026</strain>
    </source>
</reference>
<dbReference type="InParanoid" id="A0A1B7NAZ2"/>
<dbReference type="AlphaFoldDB" id="A0A1B7NAZ2"/>
<dbReference type="Proteomes" id="UP000092154">
    <property type="component" value="Unassembled WGS sequence"/>
</dbReference>
<gene>
    <name evidence="1" type="ORF">K503DRAFT_415408</name>
</gene>
<organism evidence="1 2">
    <name type="scientific">Rhizopogon vinicolor AM-OR11-026</name>
    <dbReference type="NCBI Taxonomy" id="1314800"/>
    <lineage>
        <taxon>Eukaryota</taxon>
        <taxon>Fungi</taxon>
        <taxon>Dikarya</taxon>
        <taxon>Basidiomycota</taxon>
        <taxon>Agaricomycotina</taxon>
        <taxon>Agaricomycetes</taxon>
        <taxon>Agaricomycetidae</taxon>
        <taxon>Boletales</taxon>
        <taxon>Suillineae</taxon>
        <taxon>Rhizopogonaceae</taxon>
        <taxon>Rhizopogon</taxon>
    </lineage>
</organism>
<evidence type="ECO:0000313" key="1">
    <source>
        <dbReference type="EMBL" id="OAX42051.1"/>
    </source>
</evidence>
<evidence type="ECO:0000313" key="2">
    <source>
        <dbReference type="Proteomes" id="UP000092154"/>
    </source>
</evidence>
<dbReference type="EMBL" id="KV448165">
    <property type="protein sequence ID" value="OAX42051.1"/>
    <property type="molecule type" value="Genomic_DNA"/>
</dbReference>
<protein>
    <submittedName>
        <fullName evidence="1">Uncharacterized protein</fullName>
    </submittedName>
</protein>
<proteinExistence type="predicted"/>